<dbReference type="AlphaFoldDB" id="A0A0M2SGC2"/>
<feature type="region of interest" description="Disordered" evidence="1">
    <location>
        <begin position="1"/>
        <end position="63"/>
    </location>
</feature>
<name>A0A0M2SGC2_9STAP</name>
<dbReference type="Proteomes" id="UP000034287">
    <property type="component" value="Unassembled WGS sequence"/>
</dbReference>
<dbReference type="STRING" id="1432562.WN59_09150"/>
<evidence type="ECO:0000313" key="2">
    <source>
        <dbReference type="EMBL" id="KKK33774.1"/>
    </source>
</evidence>
<dbReference type="EMBL" id="LAYZ01000024">
    <property type="protein sequence ID" value="KKK33774.1"/>
    <property type="molecule type" value="Genomic_DNA"/>
</dbReference>
<protein>
    <submittedName>
        <fullName evidence="2">Uncharacterized protein</fullName>
    </submittedName>
</protein>
<feature type="compositionally biased region" description="Basic and acidic residues" evidence="1">
    <location>
        <begin position="51"/>
        <end position="63"/>
    </location>
</feature>
<evidence type="ECO:0000313" key="3">
    <source>
        <dbReference type="Proteomes" id="UP000034287"/>
    </source>
</evidence>
<reference evidence="2 3" key="1">
    <citation type="submission" date="2015-04" db="EMBL/GenBank/DDBJ databases">
        <title>Taxonomic description and genome sequence of Salinicoccus sediminis sp. nov., a novel hyper halotolerant bacterium isolated from marine sediment.</title>
        <authorList>
            <person name="Mathan Kumar R."/>
            <person name="Kaur G."/>
            <person name="Kumar N."/>
            <person name="Kumar A."/>
            <person name="Singh N.K."/>
            <person name="Kaur N."/>
            <person name="Mayilraj S."/>
        </authorList>
    </citation>
    <scope>NUCLEOTIDE SEQUENCE [LARGE SCALE GENOMIC DNA]</scope>
    <source>
        <strain evidence="2 3">SV-16</strain>
    </source>
</reference>
<accession>A0A0M2SGC2</accession>
<keyword evidence="3" id="KW-1185">Reference proteome</keyword>
<evidence type="ECO:0000256" key="1">
    <source>
        <dbReference type="SAM" id="MobiDB-lite"/>
    </source>
</evidence>
<sequence length="63" mass="7389">MSFKDEKDKKEELEDAAEEAREQENPAEEVEKNEDRKVPKGKDIESDEEGTDRTEKEIQDSFE</sequence>
<comment type="caution">
    <text evidence="2">The sequence shown here is derived from an EMBL/GenBank/DDBJ whole genome shotgun (WGS) entry which is preliminary data.</text>
</comment>
<proteinExistence type="predicted"/>
<dbReference type="PATRIC" id="fig|1432562.3.peg.1806"/>
<feature type="compositionally biased region" description="Basic and acidic residues" evidence="1">
    <location>
        <begin position="1"/>
        <end position="44"/>
    </location>
</feature>
<organism evidence="2 3">
    <name type="scientific">Salinicoccus sediminis</name>
    <dbReference type="NCBI Taxonomy" id="1432562"/>
    <lineage>
        <taxon>Bacteria</taxon>
        <taxon>Bacillati</taxon>
        <taxon>Bacillota</taxon>
        <taxon>Bacilli</taxon>
        <taxon>Bacillales</taxon>
        <taxon>Staphylococcaceae</taxon>
        <taxon>Salinicoccus</taxon>
    </lineage>
</organism>
<dbReference type="RefSeq" id="WP_046516150.1">
    <property type="nucleotide sequence ID" value="NZ_LAYZ01000024.1"/>
</dbReference>
<gene>
    <name evidence="2" type="ORF">WN59_09150</name>
</gene>